<protein>
    <submittedName>
        <fullName evidence="3">Putative glutathione S-transferase</fullName>
    </submittedName>
</protein>
<dbReference type="Pfam" id="PF14497">
    <property type="entry name" value="GST_C_3"/>
    <property type="match status" value="1"/>
</dbReference>
<dbReference type="Pfam" id="PF13409">
    <property type="entry name" value="GST_N_2"/>
    <property type="match status" value="1"/>
</dbReference>
<dbReference type="InterPro" id="IPR040079">
    <property type="entry name" value="Glutathione_S-Trfase"/>
</dbReference>
<dbReference type="SFLD" id="SFLDS00019">
    <property type="entry name" value="Glutathione_Transferase_(cytos"/>
    <property type="match status" value="1"/>
</dbReference>
<dbReference type="STRING" id="984485.A0A1E4RKU4"/>
<dbReference type="InterPro" id="IPR036282">
    <property type="entry name" value="Glutathione-S-Trfase_C_sf"/>
</dbReference>
<evidence type="ECO:0000313" key="4">
    <source>
        <dbReference type="Proteomes" id="UP000095085"/>
    </source>
</evidence>
<dbReference type="EMBL" id="KV454540">
    <property type="protein sequence ID" value="ODV67873.1"/>
    <property type="molecule type" value="Genomic_DNA"/>
</dbReference>
<reference evidence="4" key="1">
    <citation type="submission" date="2016-05" db="EMBL/GenBank/DDBJ databases">
        <title>Comparative genomics of biotechnologically important yeasts.</title>
        <authorList>
            <consortium name="DOE Joint Genome Institute"/>
            <person name="Riley R."/>
            <person name="Haridas S."/>
            <person name="Wolfe K.H."/>
            <person name="Lopes M.R."/>
            <person name="Hittinger C.T."/>
            <person name="Goker M."/>
            <person name="Salamov A."/>
            <person name="Wisecaver J."/>
            <person name="Long T.M."/>
            <person name="Aerts A.L."/>
            <person name="Barry K."/>
            <person name="Choi C."/>
            <person name="Clum A."/>
            <person name="Coughlan A.Y."/>
            <person name="Deshpande S."/>
            <person name="Douglass A.P."/>
            <person name="Hanson S.J."/>
            <person name="Klenk H.-P."/>
            <person name="Labutti K."/>
            <person name="Lapidus A."/>
            <person name="Lindquist E."/>
            <person name="Lipzen A."/>
            <person name="Meier-Kolthoff J.P."/>
            <person name="Ohm R.A."/>
            <person name="Otillar R.P."/>
            <person name="Pangilinan J."/>
            <person name="Peng Y."/>
            <person name="Rokas A."/>
            <person name="Rosa C.A."/>
            <person name="Scheuner C."/>
            <person name="Sibirny A.A."/>
            <person name="Slot J.C."/>
            <person name="Stielow J.B."/>
            <person name="Sun H."/>
            <person name="Kurtzman C.P."/>
            <person name="Blackwell M."/>
            <person name="Grigoriev I.V."/>
            <person name="Jeffries T.W."/>
        </authorList>
    </citation>
    <scope>NUCLEOTIDE SEQUENCE [LARGE SCALE GENOMIC DNA]</scope>
    <source>
        <strain evidence="4">NRRL Y-1933</strain>
    </source>
</reference>
<dbReference type="Proteomes" id="UP000095085">
    <property type="component" value="Unassembled WGS sequence"/>
</dbReference>
<dbReference type="PROSITE" id="PS50404">
    <property type="entry name" value="GST_NTER"/>
    <property type="match status" value="1"/>
</dbReference>
<name>A0A1E4RKU4_9ASCO</name>
<proteinExistence type="inferred from homology"/>
<keyword evidence="3" id="KW-0808">Transferase</keyword>
<dbReference type="CDD" id="cd03046">
    <property type="entry name" value="GST_N_GTT1_like"/>
    <property type="match status" value="1"/>
</dbReference>
<dbReference type="SUPFAM" id="SSF52833">
    <property type="entry name" value="Thioredoxin-like"/>
    <property type="match status" value="1"/>
</dbReference>
<dbReference type="OrthoDB" id="2098326at2759"/>
<organism evidence="3 4">
    <name type="scientific">Hyphopichia burtonii NRRL Y-1933</name>
    <dbReference type="NCBI Taxonomy" id="984485"/>
    <lineage>
        <taxon>Eukaryota</taxon>
        <taxon>Fungi</taxon>
        <taxon>Dikarya</taxon>
        <taxon>Ascomycota</taxon>
        <taxon>Saccharomycotina</taxon>
        <taxon>Pichiomycetes</taxon>
        <taxon>Debaryomycetaceae</taxon>
        <taxon>Hyphopichia</taxon>
    </lineage>
</organism>
<dbReference type="Gene3D" id="3.40.30.10">
    <property type="entry name" value="Glutaredoxin"/>
    <property type="match status" value="1"/>
</dbReference>
<dbReference type="RefSeq" id="XP_020076940.1">
    <property type="nucleotide sequence ID" value="XM_020220107.1"/>
</dbReference>
<dbReference type="GeneID" id="30994657"/>
<evidence type="ECO:0000259" key="2">
    <source>
        <dbReference type="PROSITE" id="PS50404"/>
    </source>
</evidence>
<sequence>MSSEDNKRSKDKTSKDKFYLYWLNDSRAHRILWTLEILKLDYEVEIHLRDPETFRCDTMFDIHQLGKAPMLKIIFADGSEPLFLLESGLIMQYLLKHYDPENILNPEKEADKLRVDYYLHYSEGTLQHLQISILINSVAKKIAPIGLKYLAKVFGKGLNNGYYIHEWRLNLEYLEKKLKEEGTGYFIGDKLTAADIILSFPVMENVFDNEYQIHKLIYDDRSLTKQYPNLAQWSLMIKNNALYSKITQVMNALVEEKKRSSQ</sequence>
<dbReference type="SUPFAM" id="SSF47616">
    <property type="entry name" value="GST C-terminal domain-like"/>
    <property type="match status" value="1"/>
</dbReference>
<keyword evidence="4" id="KW-1185">Reference proteome</keyword>
<comment type="similarity">
    <text evidence="1">Belongs to the GST superfamily.</text>
</comment>
<accession>A0A1E4RKU4</accession>
<dbReference type="InterPro" id="IPR004046">
    <property type="entry name" value="GST_C"/>
</dbReference>
<evidence type="ECO:0000256" key="1">
    <source>
        <dbReference type="ARBA" id="ARBA00007409"/>
    </source>
</evidence>
<dbReference type="PANTHER" id="PTHR44051">
    <property type="entry name" value="GLUTATHIONE S-TRANSFERASE-RELATED"/>
    <property type="match status" value="1"/>
</dbReference>
<dbReference type="GO" id="GO:0016740">
    <property type="term" value="F:transferase activity"/>
    <property type="evidence" value="ECO:0007669"/>
    <property type="project" value="UniProtKB-KW"/>
</dbReference>
<dbReference type="AlphaFoldDB" id="A0A1E4RKU4"/>
<dbReference type="Gene3D" id="1.20.1050.10">
    <property type="match status" value="1"/>
</dbReference>
<gene>
    <name evidence="3" type="ORF">HYPBUDRAFT_148174</name>
</gene>
<feature type="domain" description="GST N-terminal" evidence="2">
    <location>
        <begin position="15"/>
        <end position="102"/>
    </location>
</feature>
<dbReference type="InterPro" id="IPR004045">
    <property type="entry name" value="Glutathione_S-Trfase_N"/>
</dbReference>
<dbReference type="PANTHER" id="PTHR44051:SF9">
    <property type="entry name" value="GLUTATHIONE S-TRANSFERASE 1"/>
    <property type="match status" value="1"/>
</dbReference>
<dbReference type="InterPro" id="IPR036249">
    <property type="entry name" value="Thioredoxin-like_sf"/>
</dbReference>
<evidence type="ECO:0000313" key="3">
    <source>
        <dbReference type="EMBL" id="ODV67873.1"/>
    </source>
</evidence>